<reference evidence="1 2" key="1">
    <citation type="submission" date="2022-08" db="EMBL/GenBank/DDBJ databases">
        <title>Reclassification of Massilia species as members of the genera Telluria, Duganella, Pseudoduganella, Mokoshia gen. nov. and Zemynaea gen. nov. using orthogonal and non-orthogonal genome-based approaches.</title>
        <authorList>
            <person name="Bowman J.P."/>
        </authorList>
    </citation>
    <scope>NUCLEOTIDE SEQUENCE [LARGE SCALE GENOMIC DNA]</scope>
    <source>
        <strain evidence="1 2">JCM 31316</strain>
    </source>
</reference>
<evidence type="ECO:0000313" key="2">
    <source>
        <dbReference type="Proteomes" id="UP001204151"/>
    </source>
</evidence>
<evidence type="ECO:0000313" key="1">
    <source>
        <dbReference type="EMBL" id="MCS0580553.1"/>
    </source>
</evidence>
<comment type="caution">
    <text evidence="1">The sequence shown here is derived from an EMBL/GenBank/DDBJ whole genome shotgun (WGS) entry which is preliminary data.</text>
</comment>
<dbReference type="EMBL" id="JANUGW010000002">
    <property type="protein sequence ID" value="MCS0580553.1"/>
    <property type="molecule type" value="Genomic_DNA"/>
</dbReference>
<name>A0ABT1ZKX0_9BURK</name>
<accession>A0ABT1ZKX0</accession>
<organism evidence="1 2">
    <name type="scientific">Massilia pinisoli</name>
    <dbReference type="NCBI Taxonomy" id="1772194"/>
    <lineage>
        <taxon>Bacteria</taxon>
        <taxon>Pseudomonadati</taxon>
        <taxon>Pseudomonadota</taxon>
        <taxon>Betaproteobacteria</taxon>
        <taxon>Burkholderiales</taxon>
        <taxon>Oxalobacteraceae</taxon>
        <taxon>Telluria group</taxon>
        <taxon>Massilia</taxon>
    </lineage>
</organism>
<dbReference type="RefSeq" id="WP_258815221.1">
    <property type="nucleotide sequence ID" value="NZ_JANUGW010000002.1"/>
</dbReference>
<proteinExistence type="predicted"/>
<sequence>MTRLSAVAFKDPVVDGVERGTGAEADRIAQAQREWLKRHAGR</sequence>
<keyword evidence="2" id="KW-1185">Reference proteome</keyword>
<gene>
    <name evidence="1" type="ORF">NX784_03020</name>
</gene>
<dbReference type="Proteomes" id="UP001204151">
    <property type="component" value="Unassembled WGS sequence"/>
</dbReference>
<protein>
    <submittedName>
        <fullName evidence="1">Uncharacterized protein</fullName>
    </submittedName>
</protein>